<reference evidence="1" key="1">
    <citation type="submission" date="2020-02" db="EMBL/GenBank/DDBJ databases">
        <authorList>
            <person name="Meier V. D."/>
        </authorList>
    </citation>
    <scope>NUCLEOTIDE SEQUENCE</scope>
    <source>
        <strain evidence="1">AVDCRST_MAG54</strain>
    </source>
</reference>
<name>A0A6J4J172_9PSEU</name>
<accession>A0A6J4J172</accession>
<gene>
    <name evidence="1" type="ORF">AVDCRST_MAG54-2674</name>
</gene>
<organism evidence="1">
    <name type="scientific">uncultured Actinomycetospora sp</name>
    <dbReference type="NCBI Taxonomy" id="1135996"/>
    <lineage>
        <taxon>Bacteria</taxon>
        <taxon>Bacillati</taxon>
        <taxon>Actinomycetota</taxon>
        <taxon>Actinomycetes</taxon>
        <taxon>Pseudonocardiales</taxon>
        <taxon>Pseudonocardiaceae</taxon>
        <taxon>Actinomycetospora</taxon>
        <taxon>environmental samples</taxon>
    </lineage>
</organism>
<proteinExistence type="predicted"/>
<evidence type="ECO:0000313" key="1">
    <source>
        <dbReference type="EMBL" id="CAA9265123.1"/>
    </source>
</evidence>
<dbReference type="AlphaFoldDB" id="A0A6J4J172"/>
<protein>
    <submittedName>
        <fullName evidence="1">Uncharacterized protein</fullName>
    </submittedName>
</protein>
<dbReference type="EMBL" id="CADCTH010000342">
    <property type="protein sequence ID" value="CAA9265123.1"/>
    <property type="molecule type" value="Genomic_DNA"/>
</dbReference>
<sequence length="67" mass="7232">GGYYGMQTFDQALFDHVKAGRVSVEDAKRAATSPHDFKLLLAADGRRGTTMDDLADSSARNQPANAF</sequence>
<feature type="non-terminal residue" evidence="1">
    <location>
        <position position="1"/>
    </location>
</feature>